<feature type="transmembrane region" description="Helical" evidence="7">
    <location>
        <begin position="427"/>
        <end position="448"/>
    </location>
</feature>
<dbReference type="PANTHER" id="PTHR11819">
    <property type="entry name" value="SOLUTE CARRIER FAMILY 5"/>
    <property type="match status" value="1"/>
</dbReference>
<feature type="transmembrane region" description="Helical" evidence="7">
    <location>
        <begin position="161"/>
        <end position="179"/>
    </location>
</feature>
<comment type="caution">
    <text evidence="8">The sequence shown here is derived from an EMBL/GenBank/DDBJ whole genome shotgun (WGS) entry which is preliminary data.</text>
</comment>
<feature type="transmembrane region" description="Helical" evidence="7">
    <location>
        <begin position="246"/>
        <end position="267"/>
    </location>
</feature>
<evidence type="ECO:0000256" key="5">
    <source>
        <dbReference type="ARBA" id="ARBA00023136"/>
    </source>
</evidence>
<feature type="transmembrane region" description="Helical" evidence="7">
    <location>
        <begin position="38"/>
        <end position="58"/>
    </location>
</feature>
<dbReference type="PROSITE" id="PS50283">
    <property type="entry name" value="NA_SOLUT_SYMP_3"/>
    <property type="match status" value="1"/>
</dbReference>
<dbReference type="InterPro" id="IPR001734">
    <property type="entry name" value="Na/solute_symporter"/>
</dbReference>
<keyword evidence="5 7" id="KW-0472">Membrane</keyword>
<dbReference type="EMBL" id="FXUG01000001">
    <property type="protein sequence ID" value="SMP43940.1"/>
    <property type="molecule type" value="Genomic_DNA"/>
</dbReference>
<feature type="transmembrane region" description="Helical" evidence="7">
    <location>
        <begin position="78"/>
        <end position="95"/>
    </location>
</feature>
<keyword evidence="3 7" id="KW-0812">Transmembrane</keyword>
<comment type="subcellular location">
    <subcellularLocation>
        <location evidence="1">Membrane</location>
        <topology evidence="1">Multi-pass membrane protein</topology>
    </subcellularLocation>
</comment>
<feature type="transmembrane region" description="Helical" evidence="7">
    <location>
        <begin position="186"/>
        <end position="204"/>
    </location>
</feature>
<evidence type="ECO:0000313" key="8">
    <source>
        <dbReference type="EMBL" id="SMP43940.1"/>
    </source>
</evidence>
<dbReference type="InterPro" id="IPR038377">
    <property type="entry name" value="Na/Glc_symporter_sf"/>
</dbReference>
<feature type="transmembrane region" description="Helical" evidence="7">
    <location>
        <begin position="6"/>
        <end position="26"/>
    </location>
</feature>
<feature type="transmembrane region" description="Helical" evidence="7">
    <location>
        <begin position="399"/>
        <end position="421"/>
    </location>
</feature>
<dbReference type="Proteomes" id="UP001158067">
    <property type="component" value="Unassembled WGS sequence"/>
</dbReference>
<proteinExistence type="inferred from homology"/>
<keyword evidence="4 7" id="KW-1133">Transmembrane helix</keyword>
<evidence type="ECO:0000256" key="4">
    <source>
        <dbReference type="ARBA" id="ARBA00022989"/>
    </source>
</evidence>
<evidence type="ECO:0000256" key="1">
    <source>
        <dbReference type="ARBA" id="ARBA00004141"/>
    </source>
</evidence>
<organism evidence="8 9">
    <name type="scientific">Neorhodopirellula lusitana</name>
    <dbReference type="NCBI Taxonomy" id="445327"/>
    <lineage>
        <taxon>Bacteria</taxon>
        <taxon>Pseudomonadati</taxon>
        <taxon>Planctomycetota</taxon>
        <taxon>Planctomycetia</taxon>
        <taxon>Pirellulales</taxon>
        <taxon>Pirellulaceae</taxon>
        <taxon>Neorhodopirellula</taxon>
    </lineage>
</organism>
<feature type="transmembrane region" description="Helical" evidence="7">
    <location>
        <begin position="127"/>
        <end position="149"/>
    </location>
</feature>
<feature type="transmembrane region" description="Helical" evidence="7">
    <location>
        <begin position="547"/>
        <end position="570"/>
    </location>
</feature>
<name>A0ABY1PUG1_9BACT</name>
<protein>
    <submittedName>
        <fullName evidence="8">Na+/proline symporter</fullName>
    </submittedName>
</protein>
<evidence type="ECO:0000256" key="6">
    <source>
        <dbReference type="RuleBase" id="RU362091"/>
    </source>
</evidence>
<feature type="transmembrane region" description="Helical" evidence="7">
    <location>
        <begin position="576"/>
        <end position="595"/>
    </location>
</feature>
<feature type="transmembrane region" description="Helical" evidence="7">
    <location>
        <begin position="483"/>
        <end position="501"/>
    </location>
</feature>
<dbReference type="PANTHER" id="PTHR11819:SF77">
    <property type="entry name" value="SODIUM_GLUCOSE COTRANSPORT PROTEIN"/>
    <property type="match status" value="1"/>
</dbReference>
<feature type="transmembrane region" description="Helical" evidence="7">
    <location>
        <begin position="354"/>
        <end position="378"/>
    </location>
</feature>
<keyword evidence="9" id="KW-1185">Reference proteome</keyword>
<reference evidence="8 9" key="1">
    <citation type="submission" date="2017-05" db="EMBL/GenBank/DDBJ databases">
        <authorList>
            <person name="Varghese N."/>
            <person name="Submissions S."/>
        </authorList>
    </citation>
    <scope>NUCLEOTIDE SEQUENCE [LARGE SCALE GENOMIC DNA]</scope>
    <source>
        <strain evidence="8 9">DSM 25457</strain>
    </source>
</reference>
<feature type="transmembrane region" description="Helical" evidence="7">
    <location>
        <begin position="457"/>
        <end position="477"/>
    </location>
</feature>
<dbReference type="Gene3D" id="1.20.1730.10">
    <property type="entry name" value="Sodium/glucose cotransporter"/>
    <property type="match status" value="1"/>
</dbReference>
<comment type="similarity">
    <text evidence="2 6">Belongs to the sodium:solute symporter (SSF) (TC 2.A.21) family.</text>
</comment>
<evidence type="ECO:0000256" key="7">
    <source>
        <dbReference type="SAM" id="Phobius"/>
    </source>
</evidence>
<dbReference type="CDD" id="cd11477">
    <property type="entry name" value="SLC5sbd_u1"/>
    <property type="match status" value="1"/>
</dbReference>
<dbReference type="Pfam" id="PF00474">
    <property type="entry name" value="SSF"/>
    <property type="match status" value="1"/>
</dbReference>
<gene>
    <name evidence="8" type="ORF">SAMN06265222_1011042</name>
</gene>
<accession>A0ABY1PUG1</accession>
<evidence type="ECO:0000256" key="2">
    <source>
        <dbReference type="ARBA" id="ARBA00006434"/>
    </source>
</evidence>
<feature type="transmembrane region" description="Helical" evidence="7">
    <location>
        <begin position="288"/>
        <end position="318"/>
    </location>
</feature>
<evidence type="ECO:0000256" key="3">
    <source>
        <dbReference type="ARBA" id="ARBA00022692"/>
    </source>
</evidence>
<evidence type="ECO:0000313" key="9">
    <source>
        <dbReference type="Proteomes" id="UP001158067"/>
    </source>
</evidence>
<sequence length="600" mass="65777">MELNWIDQAFIVGFFLLALAIGLYAARQAGENSASFFLSGRHMPWWLLGMSMVATTFSTDTPNLVTDIVRKNGVAGNWVWWAFLLTGMLTVFLYAKLWRRSGVLTDIEFYELRYSGKTAAFLRGFRALYLGVFFNIMIMATVSLAAIKIGGIMLGLQPWESIVYASAVTVCFSTLGGLTGVLLTDFFLFFIALIGAAAAAYFAVQHPDIGSLSTLFSHPNVVDKLSLLPQLQYAADGSVTSDSMNLLISVLIMPIAVQWWSVWYPGAEPGGGGYLAQRMLAAKNERHATGAVLFFNAAHYALRPWPWILVALCSMIVFPDLESLQREFPGVDASIINDDLAYPAMLKEVLPHGWLGLVLASLAAAYMSTISTHLNWGSSYVVNDFYKRFVKPDASEKQLVFVGRVSTVMMMVLAGLLALQLSNALQAFQILLQIGAGTGLIFILRWFWWRINAISELVAMAVSFVVAISFQLGQFGLESWQELLIGVAVTTVAWVATTFVTQPTDVEVLKSFCLKINPGGPGWRPVYDRLAAENLVPADEPVHLPTAILCMVLGTAAVYGTLFASGLWMYGQTTNAVILTCVAVVSTGILIRLWTRKNGI</sequence>
<dbReference type="RefSeq" id="WP_283431184.1">
    <property type="nucleotide sequence ID" value="NZ_FXUG01000001.1"/>
</dbReference>